<proteinExistence type="inferred from homology"/>
<feature type="binding site" evidence="3">
    <location>
        <begin position="85"/>
        <end position="87"/>
    </location>
    <ligand>
        <name>substrate</name>
    </ligand>
</feature>
<evidence type="ECO:0000256" key="4">
    <source>
        <dbReference type="SAM" id="MobiDB-lite"/>
    </source>
</evidence>
<dbReference type="Gene3D" id="3.40.1180.10">
    <property type="entry name" value="Decaprenyl diphosphate synthase-like"/>
    <property type="match status" value="1"/>
</dbReference>
<feature type="binding site" evidence="3">
    <location>
        <position position="40"/>
    </location>
    <ligand>
        <name>Mg(2+)</name>
        <dbReference type="ChEBI" id="CHEBI:18420"/>
    </ligand>
</feature>
<dbReference type="InterPro" id="IPR036424">
    <property type="entry name" value="UPP_synth-like_sf"/>
</dbReference>
<dbReference type="InterPro" id="IPR001441">
    <property type="entry name" value="UPP_synth-like"/>
</dbReference>
<evidence type="ECO:0000256" key="1">
    <source>
        <dbReference type="ARBA" id="ARBA00022679"/>
    </source>
</evidence>
<dbReference type="GO" id="GO:0005886">
    <property type="term" value="C:plasma membrane"/>
    <property type="evidence" value="ECO:0007669"/>
    <property type="project" value="TreeGrafter"/>
</dbReference>
<feature type="binding site" evidence="3">
    <location>
        <position position="45"/>
    </location>
    <ligand>
        <name>substrate</name>
    </ligand>
</feature>
<evidence type="ECO:0000313" key="6">
    <source>
        <dbReference type="Proteomes" id="UP000183376"/>
    </source>
</evidence>
<gene>
    <name evidence="5" type="ORF">SAMN04489726_0887</name>
</gene>
<protein>
    <recommendedName>
        <fullName evidence="3">Isoprenyl transferase</fullName>
        <ecNumber evidence="3">2.5.1.-</ecNumber>
    </recommendedName>
</protein>
<keyword evidence="3" id="KW-0460">Magnesium</keyword>
<dbReference type="GO" id="GO:0045547">
    <property type="term" value="F:ditrans,polycis-polyprenyl diphosphate synthase [(2E,6E)-farnesyl diphosphate specific] activity"/>
    <property type="evidence" value="ECO:0007669"/>
    <property type="project" value="TreeGrafter"/>
</dbReference>
<feature type="binding site" evidence="3">
    <location>
        <begin position="41"/>
        <end position="44"/>
    </location>
    <ligand>
        <name>substrate</name>
    </ligand>
</feature>
<evidence type="ECO:0000256" key="3">
    <source>
        <dbReference type="HAMAP-Rule" id="MF_01139"/>
    </source>
</evidence>
<comment type="function">
    <text evidence="3">Catalyzes the condensation of isopentenyl diphosphate (IPP) with allylic pyrophosphates generating different type of terpenoids.</text>
</comment>
<dbReference type="eggNOG" id="COG0020">
    <property type="taxonomic scope" value="Bacteria"/>
</dbReference>
<dbReference type="GO" id="GO:0033850">
    <property type="term" value="F:Z-farnesyl diphosphate synthase activity"/>
    <property type="evidence" value="ECO:0007669"/>
    <property type="project" value="TreeGrafter"/>
</dbReference>
<sequence>MTNHDNGTAGKAARRPERTVVPVDDDRSLPVPEHVAVILDGNRRWAEIHDVPVVDAYRLGATRVRELMVACDDARIPFVTVWALSKDNLRRGAASVRVIAEAVTAELVAMAETRRWRIRVLGSVADLPADAARTLREVVRTTEDCAGAVLNVAVAYSGRSDIAAAAAALLTGAQPAGLDVAEVEHRLVRGLSTAGQPDIDLLIRTAGEQRLSDFMLWQAAHAELYFTETLWPDFENKHFELALRWYGQRHRRYGE</sequence>
<organism evidence="5 6">
    <name type="scientific">Allokutzneria albata</name>
    <name type="common">Kibdelosporangium albatum</name>
    <dbReference type="NCBI Taxonomy" id="211114"/>
    <lineage>
        <taxon>Bacteria</taxon>
        <taxon>Bacillati</taxon>
        <taxon>Actinomycetota</taxon>
        <taxon>Actinomycetes</taxon>
        <taxon>Pseudonocardiales</taxon>
        <taxon>Pseudonocardiaceae</taxon>
        <taxon>Allokutzneria</taxon>
    </lineage>
</organism>
<feature type="binding site" evidence="3">
    <location>
        <position position="91"/>
    </location>
    <ligand>
        <name>substrate</name>
    </ligand>
</feature>
<dbReference type="CDD" id="cd00475">
    <property type="entry name" value="Cis_IPPS"/>
    <property type="match status" value="1"/>
</dbReference>
<dbReference type="AlphaFoldDB" id="A0A1G9S4J3"/>
<dbReference type="Pfam" id="PF01255">
    <property type="entry name" value="Prenyltransf"/>
    <property type="match status" value="1"/>
</dbReference>
<dbReference type="PANTHER" id="PTHR10291:SF43">
    <property type="entry name" value="DEHYDRODOLICHYL DIPHOSPHATE SYNTHASE COMPLEX SUBUNIT DHDDS"/>
    <property type="match status" value="1"/>
</dbReference>
<comment type="cofactor">
    <cofactor evidence="3">
        <name>Mg(2+)</name>
        <dbReference type="ChEBI" id="CHEBI:18420"/>
    </cofactor>
    <text evidence="3">Binds 2 magnesium ions per subunit.</text>
</comment>
<accession>A0A1G9S4J3</accession>
<evidence type="ECO:0000313" key="5">
    <source>
        <dbReference type="EMBL" id="SDM30423.1"/>
    </source>
</evidence>
<comment type="similarity">
    <text evidence="2">Belongs to the UPP synthase family. Z-FPP synthase subfamily.</text>
</comment>
<dbReference type="PANTHER" id="PTHR10291">
    <property type="entry name" value="DEHYDRODOLICHYL DIPHOSPHATE SYNTHASE FAMILY MEMBER"/>
    <property type="match status" value="1"/>
</dbReference>
<dbReference type="EC" id="2.5.1.-" evidence="3"/>
<dbReference type="STRING" id="211114.SAMN04489726_0887"/>
<reference evidence="5 6" key="1">
    <citation type="submission" date="2016-10" db="EMBL/GenBank/DDBJ databases">
        <authorList>
            <person name="de Groot N.N."/>
        </authorList>
    </citation>
    <scope>NUCLEOTIDE SEQUENCE [LARGE SCALE GENOMIC DNA]</scope>
    <source>
        <strain evidence="5 6">DSM 44149</strain>
    </source>
</reference>
<feature type="binding site" evidence="3">
    <location>
        <position position="223"/>
    </location>
    <ligand>
        <name>Mg(2+)</name>
        <dbReference type="ChEBI" id="CHEBI:18420"/>
    </ligand>
</feature>
<dbReference type="EMBL" id="LT629701">
    <property type="protein sequence ID" value="SDM30423.1"/>
    <property type="molecule type" value="Genomic_DNA"/>
</dbReference>
<dbReference type="NCBIfam" id="TIGR00055">
    <property type="entry name" value="uppS"/>
    <property type="match status" value="1"/>
</dbReference>
<keyword evidence="6" id="KW-1185">Reference proteome</keyword>
<dbReference type="PROSITE" id="PS01066">
    <property type="entry name" value="UPP_SYNTHASE"/>
    <property type="match status" value="1"/>
</dbReference>
<feature type="compositionally biased region" description="Basic and acidic residues" evidence="4">
    <location>
        <begin position="14"/>
        <end position="25"/>
    </location>
</feature>
<feature type="active site" description="Proton acceptor" evidence="3">
    <location>
        <position position="88"/>
    </location>
</feature>
<feature type="region of interest" description="Disordered" evidence="4">
    <location>
        <begin position="1"/>
        <end position="25"/>
    </location>
</feature>
<dbReference type="InterPro" id="IPR018520">
    <property type="entry name" value="UPP_synth-like_CS"/>
</dbReference>
<keyword evidence="1 3" id="KW-0808">Transferase</keyword>
<comment type="subunit">
    <text evidence="3">Homodimer.</text>
</comment>
<dbReference type="GO" id="GO:0000287">
    <property type="term" value="F:magnesium ion binding"/>
    <property type="evidence" value="ECO:0007669"/>
    <property type="project" value="UniProtKB-UniRule"/>
</dbReference>
<dbReference type="SUPFAM" id="SSF64005">
    <property type="entry name" value="Undecaprenyl diphosphate synthase"/>
    <property type="match status" value="1"/>
</dbReference>
<feature type="active site" evidence="3">
    <location>
        <position position="40"/>
    </location>
</feature>
<dbReference type="GO" id="GO:0016094">
    <property type="term" value="P:polyprenol biosynthetic process"/>
    <property type="evidence" value="ECO:0007669"/>
    <property type="project" value="TreeGrafter"/>
</dbReference>
<dbReference type="RefSeq" id="WP_063766615.1">
    <property type="nucleotide sequence ID" value="NZ_JOEF01000015.1"/>
</dbReference>
<feature type="binding site" evidence="3">
    <location>
        <position position="204"/>
    </location>
    <ligand>
        <name>substrate</name>
    </ligand>
</feature>
<name>A0A1G9S4J3_ALLAB</name>
<keyword evidence="3" id="KW-0479">Metal-binding</keyword>
<comment type="caution">
    <text evidence="3">Lacks conserved residue(s) required for the propagation of feature annotation.</text>
</comment>
<dbReference type="Proteomes" id="UP000183376">
    <property type="component" value="Chromosome I"/>
</dbReference>
<dbReference type="HAMAP" id="MF_01139">
    <property type="entry name" value="ISPT"/>
    <property type="match status" value="1"/>
</dbReference>
<feature type="binding site" evidence="3">
    <location>
        <begin position="210"/>
        <end position="212"/>
    </location>
    <ligand>
        <name>substrate</name>
    </ligand>
</feature>
<evidence type="ECO:0000256" key="2">
    <source>
        <dbReference type="ARBA" id="ARBA00038453"/>
    </source>
</evidence>